<dbReference type="Proteomes" id="UP000188268">
    <property type="component" value="Unassembled WGS sequence"/>
</dbReference>
<gene>
    <name evidence="1" type="ORF">CCACVL1_17358</name>
</gene>
<comment type="caution">
    <text evidence="1">The sequence shown here is derived from an EMBL/GenBank/DDBJ whole genome shotgun (WGS) entry which is preliminary data.</text>
</comment>
<keyword evidence="2" id="KW-1185">Reference proteome</keyword>
<evidence type="ECO:0000313" key="2">
    <source>
        <dbReference type="Proteomes" id="UP000188268"/>
    </source>
</evidence>
<protein>
    <submittedName>
        <fullName evidence="1">Uncharacterized protein</fullName>
    </submittedName>
</protein>
<evidence type="ECO:0000313" key="1">
    <source>
        <dbReference type="EMBL" id="OMO73273.1"/>
    </source>
</evidence>
<dbReference type="AlphaFoldDB" id="A0A1R3HSD0"/>
<sequence length="22" mass="2548">MAFMEIEDFELSPFNSVGVEQK</sequence>
<proteinExistence type="predicted"/>
<name>A0A1R3HSD0_COCAP</name>
<dbReference type="Gramene" id="OMO73273">
    <property type="protein sequence ID" value="OMO73273"/>
    <property type="gene ID" value="CCACVL1_17358"/>
</dbReference>
<reference evidence="1 2" key="1">
    <citation type="submission" date="2013-09" db="EMBL/GenBank/DDBJ databases">
        <title>Corchorus capsularis genome sequencing.</title>
        <authorList>
            <person name="Alam M."/>
            <person name="Haque M.S."/>
            <person name="Islam M.S."/>
            <person name="Emdad E.M."/>
            <person name="Islam M.M."/>
            <person name="Ahmed B."/>
            <person name="Halim A."/>
            <person name="Hossen Q.M.M."/>
            <person name="Hossain M.Z."/>
            <person name="Ahmed R."/>
            <person name="Khan M.M."/>
            <person name="Islam R."/>
            <person name="Rashid M.M."/>
            <person name="Khan S.A."/>
            <person name="Rahman M.S."/>
            <person name="Alam M."/>
        </authorList>
    </citation>
    <scope>NUCLEOTIDE SEQUENCE [LARGE SCALE GENOMIC DNA]</scope>
    <source>
        <strain evidence="2">cv. CVL-1</strain>
        <tissue evidence="1">Whole seedling</tissue>
    </source>
</reference>
<organism evidence="1 2">
    <name type="scientific">Corchorus capsularis</name>
    <name type="common">Jute</name>
    <dbReference type="NCBI Taxonomy" id="210143"/>
    <lineage>
        <taxon>Eukaryota</taxon>
        <taxon>Viridiplantae</taxon>
        <taxon>Streptophyta</taxon>
        <taxon>Embryophyta</taxon>
        <taxon>Tracheophyta</taxon>
        <taxon>Spermatophyta</taxon>
        <taxon>Magnoliopsida</taxon>
        <taxon>eudicotyledons</taxon>
        <taxon>Gunneridae</taxon>
        <taxon>Pentapetalae</taxon>
        <taxon>rosids</taxon>
        <taxon>malvids</taxon>
        <taxon>Malvales</taxon>
        <taxon>Malvaceae</taxon>
        <taxon>Grewioideae</taxon>
        <taxon>Apeibeae</taxon>
        <taxon>Corchorus</taxon>
    </lineage>
</organism>
<accession>A0A1R3HSD0</accession>
<dbReference type="EMBL" id="AWWV01011251">
    <property type="protein sequence ID" value="OMO73273.1"/>
    <property type="molecule type" value="Genomic_DNA"/>
</dbReference>